<dbReference type="STRING" id="1179773.BN6_21660"/>
<name>K0JZ04_SACES</name>
<dbReference type="HOGENOM" id="CLU_2496021_0_0_11"/>
<evidence type="ECO:0000313" key="3">
    <source>
        <dbReference type="EMBL" id="CCH29488.1"/>
    </source>
</evidence>
<feature type="compositionally biased region" description="Basic and acidic residues" evidence="1">
    <location>
        <begin position="14"/>
        <end position="24"/>
    </location>
</feature>
<dbReference type="InterPro" id="IPR001173">
    <property type="entry name" value="Glyco_trans_2-like"/>
</dbReference>
<dbReference type="Pfam" id="PF00535">
    <property type="entry name" value="Glycos_transf_2"/>
    <property type="match status" value="1"/>
</dbReference>
<evidence type="ECO:0000259" key="2">
    <source>
        <dbReference type="Pfam" id="PF00535"/>
    </source>
</evidence>
<dbReference type="EMBL" id="HE804045">
    <property type="protein sequence ID" value="CCH29488.1"/>
    <property type="molecule type" value="Genomic_DNA"/>
</dbReference>
<dbReference type="eggNOG" id="COG1215">
    <property type="taxonomic scope" value="Bacteria"/>
</dbReference>
<protein>
    <recommendedName>
        <fullName evidence="2">Glycosyltransferase 2-like domain-containing protein</fullName>
    </recommendedName>
</protein>
<dbReference type="BioCyc" id="SESP1179773:BN6_RS43500-MONOMER"/>
<keyword evidence="4" id="KW-1185">Reference proteome</keyword>
<sequence length="86" mass="9341">MNSRRTPPKALGGNDRRTTSAHSLKEEWSRFPSGASMVIPARDEEASLAGTIRSCRARSYPIDQIIVVADTPPDRTAGIARGMGWS</sequence>
<dbReference type="SUPFAM" id="SSF53448">
    <property type="entry name" value="Nucleotide-diphospho-sugar transferases"/>
    <property type="match status" value="1"/>
</dbReference>
<dbReference type="Proteomes" id="UP000006281">
    <property type="component" value="Chromosome"/>
</dbReference>
<gene>
    <name evidence="3" type="ordered locus">BN6_21660</name>
</gene>
<accession>K0JZ04</accession>
<proteinExistence type="predicted"/>
<dbReference type="AlphaFoldDB" id="K0JZ04"/>
<dbReference type="Gene3D" id="3.90.550.10">
    <property type="entry name" value="Spore Coat Polysaccharide Biosynthesis Protein SpsA, Chain A"/>
    <property type="match status" value="1"/>
</dbReference>
<dbReference type="InterPro" id="IPR029044">
    <property type="entry name" value="Nucleotide-diphossugar_trans"/>
</dbReference>
<feature type="region of interest" description="Disordered" evidence="1">
    <location>
        <begin position="1"/>
        <end position="24"/>
    </location>
</feature>
<reference evidence="3 4" key="1">
    <citation type="journal article" date="2012" name="BMC Genomics">
        <title>Complete genome sequence of Saccharothrix espanaensis DSM 44229T and comparison to the other completely sequenced Pseudonocardiaceae.</title>
        <authorList>
            <person name="Strobel T."/>
            <person name="Al-Dilaimi A."/>
            <person name="Blom J."/>
            <person name="Gessner A."/>
            <person name="Kalinowski J."/>
            <person name="Luzhetska M."/>
            <person name="Puhler A."/>
            <person name="Szczepanowski R."/>
            <person name="Bechthold A."/>
            <person name="Ruckert C."/>
        </authorList>
    </citation>
    <scope>NUCLEOTIDE SEQUENCE [LARGE SCALE GENOMIC DNA]</scope>
    <source>
        <strain evidence="4">ATCC 51144 / DSM 44229 / JCM 9112 / NBRC 15066 / NRRL 15764</strain>
    </source>
</reference>
<evidence type="ECO:0000256" key="1">
    <source>
        <dbReference type="SAM" id="MobiDB-lite"/>
    </source>
</evidence>
<organism evidence="3 4">
    <name type="scientific">Saccharothrix espanaensis (strain ATCC 51144 / DSM 44229 / JCM 9112 / NBRC 15066 / NRRL 15764)</name>
    <dbReference type="NCBI Taxonomy" id="1179773"/>
    <lineage>
        <taxon>Bacteria</taxon>
        <taxon>Bacillati</taxon>
        <taxon>Actinomycetota</taxon>
        <taxon>Actinomycetes</taxon>
        <taxon>Pseudonocardiales</taxon>
        <taxon>Pseudonocardiaceae</taxon>
        <taxon>Saccharothrix</taxon>
    </lineage>
</organism>
<feature type="domain" description="Glycosyltransferase 2-like" evidence="2">
    <location>
        <begin position="36"/>
        <end position="81"/>
    </location>
</feature>
<dbReference type="KEGG" id="sesp:BN6_21660"/>
<evidence type="ECO:0000313" key="4">
    <source>
        <dbReference type="Proteomes" id="UP000006281"/>
    </source>
</evidence>